<dbReference type="InterPro" id="IPR058997">
    <property type="entry name" value="YycE-like_C"/>
</dbReference>
<keyword evidence="3" id="KW-1185">Reference proteome</keyword>
<dbReference type="Pfam" id="PF22659">
    <property type="entry name" value="YycE-like_C"/>
    <property type="match status" value="1"/>
</dbReference>
<dbReference type="Gene3D" id="3.10.180.10">
    <property type="entry name" value="2,3-Dihydroxybiphenyl 1,2-Dioxygenase, domain 1"/>
    <property type="match status" value="1"/>
</dbReference>
<dbReference type="SUPFAM" id="SSF54593">
    <property type="entry name" value="Glyoxalase/Bleomycin resistance protein/Dihydroxybiphenyl dioxygenase"/>
    <property type="match status" value="1"/>
</dbReference>
<evidence type="ECO:0000313" key="3">
    <source>
        <dbReference type="Proteomes" id="UP001197974"/>
    </source>
</evidence>
<dbReference type="EMBL" id="CP129013">
    <property type="protein sequence ID" value="WLR43012.1"/>
    <property type="molecule type" value="Genomic_DNA"/>
</dbReference>
<feature type="domain" description="YycE-like C-terminal" evidence="1">
    <location>
        <begin position="28"/>
        <end position="82"/>
    </location>
</feature>
<dbReference type="CDD" id="cd06587">
    <property type="entry name" value="VOC"/>
    <property type="match status" value="1"/>
</dbReference>
<sequence length="86" mass="10145">MIGLPDEKYHLEFTQKEYTQTLPSPTMEHLLVFYYPDRFARDQKVSELKQLGYQLAEPENPYWKRGGVTFLDPDGYPVTLMNWTGI</sequence>
<dbReference type="InterPro" id="IPR029068">
    <property type="entry name" value="Glyas_Bleomycin-R_OHBP_Dase"/>
</dbReference>
<dbReference type="Proteomes" id="UP001197974">
    <property type="component" value="Chromosome"/>
</dbReference>
<reference evidence="2 3" key="1">
    <citation type="submission" date="2023-06" db="EMBL/GenBank/DDBJ databases">
        <title>Five Gram-positive bacteria isolated from mangrove sediments in Shenzhen, Guangdong, China.</title>
        <authorList>
            <person name="Yu S."/>
            <person name="Zheng W."/>
            <person name="Huang Y."/>
        </authorList>
    </citation>
    <scope>NUCLEOTIDE SEQUENCE [LARGE SCALE GENOMIC DNA]</scope>
    <source>
        <strain evidence="2 3">SaN35-3</strain>
    </source>
</reference>
<evidence type="ECO:0000259" key="1">
    <source>
        <dbReference type="Pfam" id="PF22659"/>
    </source>
</evidence>
<proteinExistence type="predicted"/>
<protein>
    <submittedName>
        <fullName evidence="2">VOC family protein</fullName>
    </submittedName>
</protein>
<organism evidence="2 3">
    <name type="scientific">Bacillus carboniphilus</name>
    <dbReference type="NCBI Taxonomy" id="86663"/>
    <lineage>
        <taxon>Bacteria</taxon>
        <taxon>Bacillati</taxon>
        <taxon>Bacillota</taxon>
        <taxon>Bacilli</taxon>
        <taxon>Bacillales</taxon>
        <taxon>Bacillaceae</taxon>
        <taxon>Bacillus</taxon>
    </lineage>
</organism>
<gene>
    <name evidence="2" type="ORF">LC087_01970</name>
</gene>
<name>A0ABY9JUB9_9BACI</name>
<evidence type="ECO:0000313" key="2">
    <source>
        <dbReference type="EMBL" id="WLR43012.1"/>
    </source>
</evidence>
<accession>A0ABY9JUB9</accession>